<gene>
    <name evidence="2" type="ORF">H8S61_04505</name>
</gene>
<comment type="caution">
    <text evidence="2">The sequence shown here is derived from an EMBL/GenBank/DDBJ whole genome shotgun (WGS) entry which is preliminary data.</text>
</comment>
<dbReference type="InterPro" id="IPR051922">
    <property type="entry name" value="Bact_Sporulation_Assoc"/>
</dbReference>
<dbReference type="Pfam" id="PF04122">
    <property type="entry name" value="CW_binding_2"/>
    <property type="match status" value="3"/>
</dbReference>
<reference evidence="2 3" key="1">
    <citation type="submission" date="2020-08" db="EMBL/GenBank/DDBJ databases">
        <title>Genome public.</title>
        <authorList>
            <person name="Liu C."/>
            <person name="Sun Q."/>
        </authorList>
    </citation>
    <scope>NUCLEOTIDE SEQUENCE [LARGE SCALE GENOMIC DNA]</scope>
    <source>
        <strain evidence="2 3">NSJ-70</strain>
    </source>
</reference>
<evidence type="ECO:0000256" key="1">
    <source>
        <dbReference type="SAM" id="MobiDB-lite"/>
    </source>
</evidence>
<feature type="region of interest" description="Disordered" evidence="1">
    <location>
        <begin position="462"/>
        <end position="509"/>
    </location>
</feature>
<organism evidence="2 3">
    <name type="scientific">Eggerthella hominis</name>
    <dbReference type="NCBI Taxonomy" id="2763043"/>
    <lineage>
        <taxon>Bacteria</taxon>
        <taxon>Bacillati</taxon>
        <taxon>Actinomycetota</taxon>
        <taxon>Coriobacteriia</taxon>
        <taxon>Eggerthellales</taxon>
        <taxon>Eggerthellaceae</taxon>
        <taxon>Eggerthella</taxon>
    </lineage>
</organism>
<name>A0ABR7BPE0_9ACTN</name>
<evidence type="ECO:0000313" key="2">
    <source>
        <dbReference type="EMBL" id="MBC5583454.1"/>
    </source>
</evidence>
<keyword evidence="3" id="KW-1185">Reference proteome</keyword>
<dbReference type="PANTHER" id="PTHR30032">
    <property type="entry name" value="N-ACETYLMURAMOYL-L-ALANINE AMIDASE-RELATED"/>
    <property type="match status" value="1"/>
</dbReference>
<evidence type="ECO:0000313" key="3">
    <source>
        <dbReference type="Proteomes" id="UP000622448"/>
    </source>
</evidence>
<sequence>MSEMLERKGFVRTLALRLFAGGVAVALAGCLVPLPRVYADDRPEQPGGSTDASELPNDQDGAMSPDGTVDGVESPSVDLDEKKESEETGEEPPDVAPDDAIDSNEEDRGDSDACLDEEASPEDALTLGEESDSEVAEADPVQSYSGATMYETAAAEAKAAYPKGCDSAIIVGPGQAWIDALSATGLAASKGPILFTEKDSFNSATKKALKELGVKSVVIVGGEAAVSAKAANAIKNSGIAVETRLGGTDCYDTQMKIYEYGQSRGLWDPSMAIVATASHFGDALSASPVAFAKKAPIFLVASGEGLGRSQQQALVKGARSGGFTSVAIVGGTSAVSRQAEGFISGICYWNGGSYTRLAGATQYETSAEVATWAATSQGLSWDSLAFATGAAPYDALAGSVLQGGSGSVLLLIDGSNTATLNAAALHKGSIGHVRFLGGTAALPQNLRNTIVSKLGISTAPRPKVASELDAEVDEGAAQQEEMPDGAEEPSDEVSAQEDEATGIEGGLTE</sequence>
<feature type="region of interest" description="Disordered" evidence="1">
    <location>
        <begin position="38"/>
        <end position="142"/>
    </location>
</feature>
<protein>
    <submittedName>
        <fullName evidence="2">Cell wall-binding repeat-containing protein</fullName>
    </submittedName>
</protein>
<dbReference type="PANTHER" id="PTHR30032:SF8">
    <property type="entry name" value="GERMINATION-SPECIFIC N-ACETYLMURAMOYL-L-ALANINE AMIDASE"/>
    <property type="match status" value="1"/>
</dbReference>
<feature type="compositionally biased region" description="Acidic residues" evidence="1">
    <location>
        <begin position="87"/>
        <end position="121"/>
    </location>
</feature>
<accession>A0ABR7BPE0</accession>
<proteinExistence type="predicted"/>
<feature type="compositionally biased region" description="Acidic residues" evidence="1">
    <location>
        <begin position="481"/>
        <end position="501"/>
    </location>
</feature>
<dbReference type="Proteomes" id="UP000622448">
    <property type="component" value="Unassembled WGS sequence"/>
</dbReference>
<dbReference type="PROSITE" id="PS51257">
    <property type="entry name" value="PROKAR_LIPOPROTEIN"/>
    <property type="match status" value="1"/>
</dbReference>
<dbReference type="Gene3D" id="3.40.50.12090">
    <property type="match status" value="2"/>
</dbReference>
<dbReference type="InterPro" id="IPR007253">
    <property type="entry name" value="Cell_wall-bd_2"/>
</dbReference>
<dbReference type="EMBL" id="JACOOA010000001">
    <property type="protein sequence ID" value="MBC5583454.1"/>
    <property type="molecule type" value="Genomic_DNA"/>
</dbReference>